<accession>A0AA43ZFC2</accession>
<organism evidence="1 2">
    <name type="scientific">Ferranicluibacter rubi</name>
    <dbReference type="NCBI Taxonomy" id="2715133"/>
    <lineage>
        <taxon>Bacteria</taxon>
        <taxon>Pseudomonadati</taxon>
        <taxon>Pseudomonadota</taxon>
        <taxon>Alphaproteobacteria</taxon>
        <taxon>Hyphomicrobiales</taxon>
        <taxon>Rhizobiaceae</taxon>
        <taxon>Ferranicluibacter</taxon>
    </lineage>
</organism>
<evidence type="ECO:0000313" key="2">
    <source>
        <dbReference type="Proteomes" id="UP001155840"/>
    </source>
</evidence>
<name>A0AA43ZFC2_9HYPH</name>
<dbReference type="Proteomes" id="UP001155840">
    <property type="component" value="Unassembled WGS sequence"/>
</dbReference>
<gene>
    <name evidence="1" type="ORF">G8E10_09690</name>
</gene>
<evidence type="ECO:0000313" key="1">
    <source>
        <dbReference type="EMBL" id="NHT76005.1"/>
    </source>
</evidence>
<sequence length="361" mass="40814">MGRGIFGRFWKPERPLGTEIQGVTDLPASTPVVTRVGLGFDYNDGGISNQKLALLGLVINASRMPDPADRFIYLPRIYSRDQDESKSTFHAFGDVFWTEIFVEFLNRWGVGIVPIPAVEYADRIERGGWNHFHLGAAHLGSIAEKEETAATDIISDFCRSLVPRVKSSALFQSLCSEIIYKNDITTMVQFRIEGDWASYCRYNLDPVLVRPEQNYLHPVEICSKIKRSLPDVGKVYVFCDERYAPEPKSAINEAVLSQTGIELFWKTDFMPAGTYETMSPLDASLIDFEISKMAKLYVGLSRSTFSNLSAFERFCQNYVRTPQDYIYNLPIPELGLRVDRGTRVDPWETCGLPWPGSASEN</sequence>
<protein>
    <submittedName>
        <fullName evidence="1">Uncharacterized protein</fullName>
    </submittedName>
</protein>
<keyword evidence="2" id="KW-1185">Reference proteome</keyword>
<dbReference type="AlphaFoldDB" id="A0AA43ZFC2"/>
<dbReference type="EMBL" id="JAANCM010000004">
    <property type="protein sequence ID" value="NHT76005.1"/>
    <property type="molecule type" value="Genomic_DNA"/>
</dbReference>
<proteinExistence type="predicted"/>
<reference evidence="1" key="1">
    <citation type="submission" date="2020-03" db="EMBL/GenBank/DDBJ databases">
        <title>Ferranicluibacter endophyticum gen. nov., sp. nov., a new genus isolated from Rubus ulmifolius Schott. stem.</title>
        <authorList>
            <person name="Roca-Couso R."/>
            <person name="Flores-Felix J.D."/>
            <person name="Igual J.M."/>
            <person name="Rivas R."/>
        </authorList>
    </citation>
    <scope>NUCLEOTIDE SEQUENCE</scope>
    <source>
        <strain evidence="1">CRRU44</strain>
    </source>
</reference>
<comment type="caution">
    <text evidence="1">The sequence shown here is derived from an EMBL/GenBank/DDBJ whole genome shotgun (WGS) entry which is preliminary data.</text>
</comment>